<accession>A0A0B4WYA1</accession>
<dbReference type="KEGG" id="rga:RGR602_CH00156"/>
<organism evidence="1 2">
    <name type="scientific">Rhizobium gallicum bv. gallicum R602sp</name>
    <dbReference type="NCBI Taxonomy" id="1041138"/>
    <lineage>
        <taxon>Bacteria</taxon>
        <taxon>Pseudomonadati</taxon>
        <taxon>Pseudomonadota</taxon>
        <taxon>Alphaproteobacteria</taxon>
        <taxon>Hyphomicrobiales</taxon>
        <taxon>Rhizobiaceae</taxon>
        <taxon>Rhizobium/Agrobacterium group</taxon>
        <taxon>Rhizobium</taxon>
    </lineage>
</organism>
<evidence type="ECO:0000313" key="2">
    <source>
        <dbReference type="Proteomes" id="UP000031368"/>
    </source>
</evidence>
<name>A0A0B4WYA1_9HYPH</name>
<sequence length="75" mass="7976">MPHGKLSKRNDTICRAVYGVDADVSAISIVAMQGGGPACFGHVAIRMGAVLERRFPVLLRVTPAVRRIASSIVES</sequence>
<dbReference type="AlphaFoldDB" id="A0A0B4WYA1"/>
<dbReference type="RefSeq" id="WP_039843516.1">
    <property type="nucleotide sequence ID" value="NZ_CP006877.1"/>
</dbReference>
<dbReference type="EMBL" id="CP006877">
    <property type="protein sequence ID" value="AJD39530.1"/>
    <property type="molecule type" value="Genomic_DNA"/>
</dbReference>
<gene>
    <name evidence="1" type="ORF">RGR602_CH00156</name>
</gene>
<proteinExistence type="predicted"/>
<dbReference type="HOGENOM" id="CLU_2668492_0_0_5"/>
<protein>
    <submittedName>
        <fullName evidence="1">Uncharacterized protein</fullName>
    </submittedName>
</protein>
<evidence type="ECO:0000313" key="1">
    <source>
        <dbReference type="EMBL" id="AJD39530.1"/>
    </source>
</evidence>
<keyword evidence="2" id="KW-1185">Reference proteome</keyword>
<reference evidence="1 2" key="1">
    <citation type="submission" date="2013-11" db="EMBL/GenBank/DDBJ databases">
        <title>Complete genome sequence of Rhizobium gallicum bv. gallicum R602.</title>
        <authorList>
            <person name="Bustos P."/>
            <person name="Santamaria R.I."/>
            <person name="Lozano L."/>
            <person name="Acosta J.L."/>
            <person name="Ormeno-Orrillo E."/>
            <person name="Rogel M.A."/>
            <person name="Romero D."/>
            <person name="Cevallos M.A."/>
            <person name="Martinez-Romero E."/>
            <person name="Gonzalez V."/>
        </authorList>
    </citation>
    <scope>NUCLEOTIDE SEQUENCE [LARGE SCALE GENOMIC DNA]</scope>
    <source>
        <strain evidence="1 2">R602</strain>
    </source>
</reference>
<dbReference type="Proteomes" id="UP000031368">
    <property type="component" value="Chromosome"/>
</dbReference>